<evidence type="ECO:0000256" key="2">
    <source>
        <dbReference type="ARBA" id="ARBA00023125"/>
    </source>
</evidence>
<dbReference type="InterPro" id="IPR023772">
    <property type="entry name" value="DNA-bd_HTH_TetR-type_CS"/>
</dbReference>
<dbReference type="InterPro" id="IPR050624">
    <property type="entry name" value="HTH-type_Tx_Regulator"/>
</dbReference>
<organism evidence="5 6">
    <name type="scientific">Caldalkalibacillus horti</name>
    <dbReference type="NCBI Taxonomy" id="77523"/>
    <lineage>
        <taxon>Bacteria</taxon>
        <taxon>Bacillati</taxon>
        <taxon>Bacillota</taxon>
        <taxon>Bacilli</taxon>
        <taxon>Bacillales</taxon>
        <taxon>Bacillaceae</taxon>
        <taxon>Caldalkalibacillus</taxon>
    </lineage>
</organism>
<keyword evidence="1" id="KW-0678">Repressor</keyword>
<dbReference type="PRINTS" id="PR00455">
    <property type="entry name" value="HTHTETR"/>
</dbReference>
<dbReference type="Gene3D" id="1.10.357.10">
    <property type="entry name" value="Tetracycline Repressor, domain 2"/>
    <property type="match status" value="1"/>
</dbReference>
<feature type="domain" description="HTH tetR-type" evidence="4">
    <location>
        <begin position="7"/>
        <end position="67"/>
    </location>
</feature>
<name>A0ABT9W0K6_9BACI</name>
<dbReference type="InterPro" id="IPR009057">
    <property type="entry name" value="Homeodomain-like_sf"/>
</dbReference>
<dbReference type="PANTHER" id="PTHR43479">
    <property type="entry name" value="ACREF/ENVCD OPERON REPRESSOR-RELATED"/>
    <property type="match status" value="1"/>
</dbReference>
<protein>
    <submittedName>
        <fullName evidence="5">AcrR family transcriptional regulator</fullName>
    </submittedName>
</protein>
<evidence type="ECO:0000313" key="5">
    <source>
        <dbReference type="EMBL" id="MDQ0166793.1"/>
    </source>
</evidence>
<dbReference type="RefSeq" id="WP_307395274.1">
    <property type="nucleotide sequence ID" value="NZ_BAAADK010000047.1"/>
</dbReference>
<dbReference type="PANTHER" id="PTHR43479:SF11">
    <property type="entry name" value="ACREF_ENVCD OPERON REPRESSOR-RELATED"/>
    <property type="match status" value="1"/>
</dbReference>
<evidence type="ECO:0000313" key="6">
    <source>
        <dbReference type="Proteomes" id="UP001235840"/>
    </source>
</evidence>
<comment type="caution">
    <text evidence="5">The sequence shown here is derived from an EMBL/GenBank/DDBJ whole genome shotgun (WGS) entry which is preliminary data.</text>
</comment>
<dbReference type="InterPro" id="IPR001647">
    <property type="entry name" value="HTH_TetR"/>
</dbReference>
<dbReference type="EMBL" id="JAUSTY010000010">
    <property type="protein sequence ID" value="MDQ0166793.1"/>
    <property type="molecule type" value="Genomic_DNA"/>
</dbReference>
<dbReference type="PROSITE" id="PS01081">
    <property type="entry name" value="HTH_TETR_1"/>
    <property type="match status" value="1"/>
</dbReference>
<evidence type="ECO:0000259" key="4">
    <source>
        <dbReference type="PROSITE" id="PS50977"/>
    </source>
</evidence>
<dbReference type="Proteomes" id="UP001235840">
    <property type="component" value="Unassembled WGS sequence"/>
</dbReference>
<dbReference type="NCBIfam" id="NF037937">
    <property type="entry name" value="septum_RefZ"/>
    <property type="match status" value="1"/>
</dbReference>
<dbReference type="SUPFAM" id="SSF48498">
    <property type="entry name" value="Tetracyclin repressor-like, C-terminal domain"/>
    <property type="match status" value="1"/>
</dbReference>
<keyword evidence="2 3" id="KW-0238">DNA-binding</keyword>
<evidence type="ECO:0000256" key="1">
    <source>
        <dbReference type="ARBA" id="ARBA00022491"/>
    </source>
</evidence>
<proteinExistence type="predicted"/>
<gene>
    <name evidence="5" type="ORF">J2S11_002709</name>
</gene>
<dbReference type="Pfam" id="PF00440">
    <property type="entry name" value="TetR_N"/>
    <property type="match status" value="1"/>
</dbReference>
<dbReference type="InterPro" id="IPR036271">
    <property type="entry name" value="Tet_transcr_reg_TetR-rel_C_sf"/>
</dbReference>
<dbReference type="SUPFAM" id="SSF46689">
    <property type="entry name" value="Homeodomain-like"/>
    <property type="match status" value="1"/>
</dbReference>
<dbReference type="PROSITE" id="PS50977">
    <property type="entry name" value="HTH_TETR_2"/>
    <property type="match status" value="1"/>
</dbReference>
<reference evidence="5 6" key="1">
    <citation type="submission" date="2023-07" db="EMBL/GenBank/DDBJ databases">
        <title>Genomic Encyclopedia of Type Strains, Phase IV (KMG-IV): sequencing the most valuable type-strain genomes for metagenomic binning, comparative biology and taxonomic classification.</title>
        <authorList>
            <person name="Goeker M."/>
        </authorList>
    </citation>
    <scope>NUCLEOTIDE SEQUENCE [LARGE SCALE GENOMIC DNA]</scope>
    <source>
        <strain evidence="5 6">DSM 12751</strain>
    </source>
</reference>
<evidence type="ECO:0000256" key="3">
    <source>
        <dbReference type="PROSITE-ProRule" id="PRU00335"/>
    </source>
</evidence>
<accession>A0ABT9W0K6</accession>
<sequence>MSTAMEGQAKEKIIAAALEHFYYTGFSGTTIRQIATKAGVNQALISYYFGGKKGLLEALMVQFYEDFFKAIDGASEKNELLTPMDKLIQIMQTAFDYLFEQYKMTRFIYRELTLDSTLIREVMTIYLNKEKYYYANILEEIQEIEEGPAFDVEMMVLQLTNALYMPFLQPQAIREVYHIEPTGEEFKKRYFLQLKLYIQTLFSLR</sequence>
<keyword evidence="6" id="KW-1185">Reference proteome</keyword>
<feature type="DNA-binding region" description="H-T-H motif" evidence="3">
    <location>
        <begin position="30"/>
        <end position="49"/>
    </location>
</feature>